<name>A0ACB8JHB9_CITSI</name>
<organism evidence="1 2">
    <name type="scientific">Citrus sinensis</name>
    <name type="common">Sweet orange</name>
    <name type="synonym">Citrus aurantium var. sinensis</name>
    <dbReference type="NCBI Taxonomy" id="2711"/>
    <lineage>
        <taxon>Eukaryota</taxon>
        <taxon>Viridiplantae</taxon>
        <taxon>Streptophyta</taxon>
        <taxon>Embryophyta</taxon>
        <taxon>Tracheophyta</taxon>
        <taxon>Spermatophyta</taxon>
        <taxon>Magnoliopsida</taxon>
        <taxon>eudicotyledons</taxon>
        <taxon>Gunneridae</taxon>
        <taxon>Pentapetalae</taxon>
        <taxon>rosids</taxon>
        <taxon>malvids</taxon>
        <taxon>Sapindales</taxon>
        <taxon>Rutaceae</taxon>
        <taxon>Aurantioideae</taxon>
        <taxon>Citrus</taxon>
    </lineage>
</organism>
<evidence type="ECO:0000313" key="1">
    <source>
        <dbReference type="EMBL" id="KAH9716246.1"/>
    </source>
</evidence>
<accession>A0ACB8JHB9</accession>
<reference evidence="2" key="1">
    <citation type="journal article" date="2023" name="Hortic. Res.">
        <title>A chromosome-level phased genome enabling allele-level studies in sweet orange: a case study on citrus Huanglongbing tolerance.</title>
        <authorList>
            <person name="Wu B."/>
            <person name="Yu Q."/>
            <person name="Deng Z."/>
            <person name="Duan Y."/>
            <person name="Luo F."/>
            <person name="Gmitter F. Jr."/>
        </authorList>
    </citation>
    <scope>NUCLEOTIDE SEQUENCE [LARGE SCALE GENOMIC DNA]</scope>
    <source>
        <strain evidence="2">cv. Valencia</strain>
    </source>
</reference>
<evidence type="ECO:0000313" key="2">
    <source>
        <dbReference type="Proteomes" id="UP000829398"/>
    </source>
</evidence>
<gene>
    <name evidence="1" type="ORF">KPL71_021393</name>
</gene>
<dbReference type="Proteomes" id="UP000829398">
    <property type="component" value="Chromosome 7"/>
</dbReference>
<proteinExistence type="predicted"/>
<keyword evidence="2" id="KW-1185">Reference proteome</keyword>
<comment type="caution">
    <text evidence="1">The sequence shown here is derived from an EMBL/GenBank/DDBJ whole genome shotgun (WGS) entry which is preliminary data.</text>
</comment>
<dbReference type="EMBL" id="CM039176">
    <property type="protein sequence ID" value="KAH9716246.1"/>
    <property type="molecule type" value="Genomic_DNA"/>
</dbReference>
<protein>
    <submittedName>
        <fullName evidence="1">CCHC-type domain-containing protein</fullName>
    </submittedName>
</protein>
<sequence>MEPEMHAAYDTFSIEEEEEDGLVFQTDDIGIGQEGLIDARYCLVGRFLTDKVINFPAVKNTMAALWRPGKGVCIKDLSPTLFLFQFFHEVDLKRVIDSGPWTFDQHILILKRLGENEQPHRVHLFHTLFWVQVYNLPIGFLSEKVLTNIGNYIGEFQASDPNNFMGVWRNYMRLRVSIDVRKPLKRRLRLKKEGGEWFWVEFKYERLNTFCFICGLLGHTKKLCPKLYDRVDAELVRPYGPEMKAPTRRNAMSVGERWLRSAPPEDSVLNFGRSTDFGKETDLNAKNASKLGVSKSANILNISGNDGCELMETIGSQRVDKGKEVAVIANGLGFSQVVESYREKGIILKETKRKRAYIGLEDPENLEEDVNSMVVDPKNGLAVGRVGRKARAGPGPRLEIMDKGS</sequence>